<evidence type="ECO:0000259" key="6">
    <source>
        <dbReference type="PROSITE" id="PS51037"/>
    </source>
</evidence>
<dbReference type="SMART" id="SM00355">
    <property type="entry name" value="ZnF_C2H2"/>
    <property type="match status" value="3"/>
</dbReference>
<dbReference type="InterPro" id="IPR036236">
    <property type="entry name" value="Znf_C2H2_sf"/>
</dbReference>
<keyword evidence="2" id="KW-0479">Metal-binding</keyword>
<dbReference type="PANTHER" id="PTHR46179">
    <property type="entry name" value="ZINC FINGER PROTEIN"/>
    <property type="match status" value="1"/>
</dbReference>
<dbReference type="PANTHER" id="PTHR46179:SF26">
    <property type="entry name" value="ZINC FINGER PROTEIN 423 HOMOLOG"/>
    <property type="match status" value="1"/>
</dbReference>
<dbReference type="PROSITE" id="PS50157">
    <property type="entry name" value="ZINC_FINGER_C2H2_2"/>
    <property type="match status" value="1"/>
</dbReference>
<dbReference type="Proteomes" id="UP000807306">
    <property type="component" value="Unassembled WGS sequence"/>
</dbReference>
<keyword evidence="8" id="KW-1185">Reference proteome</keyword>
<dbReference type="SUPFAM" id="SSF57667">
    <property type="entry name" value="beta-beta-alpha zinc fingers"/>
    <property type="match status" value="1"/>
</dbReference>
<protein>
    <recommendedName>
        <fullName evidence="9">C2H2-type domain-containing protein</fullName>
    </recommendedName>
</protein>
<sequence length="1203" mass="133226">MSNIPITVTGPDYEEKPVVNDACALVPYEQYRESEYLDTRLFDTDRSRPSSPSGQSSWSESPSPAIPQHSTSEVAALRSLHGLTLQPNYSGSLGSSHYGSVMVDSSSHMDSWRSPGGSPYALRQEEMRFSTELPYGGQQQSPMHDYSGSSNSSTSSSYHQISSQDSVGYSDRIDFTGVPPQLSQREPSPINFLPSIPENYATEDYASRSSPDATDIPSAKGKKPSDLKLGNPELMRKEWMSHYGKFMDQSKLLKIFSKRAKSKVATLNGLKASTARRTNPARFKCEIEGCNADFTRKHNLENHMKSHYGVTDLACTFCGKGFTTIPVKKRHQATCQSNPSRKANSSKKAIVPKLEFLVEFRAVNDAKADTHPDTLMVGVAAEVDLEIAIRQRLASTIESRIEWALSLQEALRQVNGNANADTYRAVALEALQAGEVSSDLILSHDPLPPTAVNSTRFPRPSPRKAVPAIIPKVKPNFLFVRSTSLQKGENDHSGDYLYLLRCPACSRTAFTSLQGLLNHARLTHNLEWGTHDECIKACIVPNNDLDVTSGIEVAAGSGGVLPGLRTIFQMAVGAQEPNFPIDLNQSLGLHEETPTLAPYLGKEAVRRCINVFEEHLDVDIESPPTVPTTIKAFSQGAWKPSTRKQNELALSKAVPDIPDEGSHHHPDRYISSHAEAQIPVSISLPSTADSRFHLVARIIITDRSLWIPPDERLQAFSACTHKWLISVDSPSYSIEVTTSDVTTFIPVVHTISPPPFLVIGLAEKPFLARVKLSFYGTRSTDLAQCFVFEHWVDLYPMPYGHVVKGEEQVVDVDLDQDTLLRPARRTYTSIESKSWWNQSLVATADLDRESTPANKYEEMLNDLVQNFPMTWTEVKSRRSAVAVPYTLVSSQKELFDLNYGRRKAIEWSRAHALQAAYKARQTDFCEPVLPGLSVGDVYCWLSENGHFPRPRNVLTSRSDLATEASQSSSWCWFCGLDSNTHETAILNKEKSDIFIAVQHPVAVTGCPIVPPELQIMNLPPLNIDYDTPPPEAKTAQPKISLEPQLLIDAADPSLECFIRGLVSKWRLRSFTRLYPTTKSNDETAIMPIDVLGGTPTILKHNLAPTALLALISRRLIHELIIRGLEVANRDKATALSSINSRGRRKNLIKTRHLTPTHILSGILTKGSGREPEHHPIDTALLVVFSQLGRLLGDSEVTTTLQNN</sequence>
<evidence type="ECO:0000313" key="7">
    <source>
        <dbReference type="EMBL" id="KAF9533731.1"/>
    </source>
</evidence>
<feature type="compositionally biased region" description="Low complexity" evidence="4">
    <location>
        <begin position="147"/>
        <end position="166"/>
    </location>
</feature>
<evidence type="ECO:0000259" key="5">
    <source>
        <dbReference type="PROSITE" id="PS50157"/>
    </source>
</evidence>
<dbReference type="GO" id="GO:0006357">
    <property type="term" value="P:regulation of transcription by RNA polymerase II"/>
    <property type="evidence" value="ECO:0007669"/>
    <property type="project" value="TreeGrafter"/>
</dbReference>
<dbReference type="InterPro" id="IPR038704">
    <property type="entry name" value="YEAST_sf"/>
</dbReference>
<feature type="compositionally biased region" description="Low complexity" evidence="4">
    <location>
        <begin position="49"/>
        <end position="67"/>
    </location>
</feature>
<comment type="caution">
    <text evidence="7">The sequence shown here is derived from an EMBL/GenBank/DDBJ whole genome shotgun (WGS) entry which is preliminary data.</text>
</comment>
<dbReference type="Pfam" id="PF22951">
    <property type="entry name" value="3HBD"/>
    <property type="match status" value="1"/>
</dbReference>
<dbReference type="InterPro" id="IPR013087">
    <property type="entry name" value="Znf_C2H2_type"/>
</dbReference>
<dbReference type="OrthoDB" id="1741717at2759"/>
<feature type="region of interest" description="Disordered" evidence="4">
    <location>
        <begin position="37"/>
        <end position="71"/>
    </location>
</feature>
<accession>A0A9P6JUS0</accession>
<dbReference type="Gene3D" id="3.30.160.60">
    <property type="entry name" value="Classic Zinc Finger"/>
    <property type="match status" value="1"/>
</dbReference>
<comment type="subcellular location">
    <subcellularLocation>
        <location evidence="3">Nucleus</location>
    </subcellularLocation>
</comment>
<reference evidence="7" key="1">
    <citation type="submission" date="2020-11" db="EMBL/GenBank/DDBJ databases">
        <authorList>
            <consortium name="DOE Joint Genome Institute"/>
            <person name="Ahrendt S."/>
            <person name="Riley R."/>
            <person name="Andreopoulos W."/>
            <person name="Labutti K."/>
            <person name="Pangilinan J."/>
            <person name="Ruiz-Duenas F.J."/>
            <person name="Barrasa J.M."/>
            <person name="Sanchez-Garcia M."/>
            <person name="Camarero S."/>
            <person name="Miyauchi S."/>
            <person name="Serrano A."/>
            <person name="Linde D."/>
            <person name="Babiker R."/>
            <person name="Drula E."/>
            <person name="Ayuso-Fernandez I."/>
            <person name="Pacheco R."/>
            <person name="Padilla G."/>
            <person name="Ferreira P."/>
            <person name="Barriuso J."/>
            <person name="Kellner H."/>
            <person name="Castanera R."/>
            <person name="Alfaro M."/>
            <person name="Ramirez L."/>
            <person name="Pisabarro A.G."/>
            <person name="Kuo A."/>
            <person name="Tritt A."/>
            <person name="Lipzen A."/>
            <person name="He G."/>
            <person name="Yan M."/>
            <person name="Ng V."/>
            <person name="Cullen D."/>
            <person name="Martin F."/>
            <person name="Rosso M.-N."/>
            <person name="Henrissat B."/>
            <person name="Hibbett D."/>
            <person name="Martinez A.T."/>
            <person name="Grigoriev I.V."/>
        </authorList>
    </citation>
    <scope>NUCLEOTIDE SEQUENCE</scope>
    <source>
        <strain evidence="7">CBS 506.95</strain>
    </source>
</reference>
<dbReference type="GO" id="GO:0005634">
    <property type="term" value="C:nucleus"/>
    <property type="evidence" value="ECO:0007669"/>
    <property type="project" value="UniProtKB-SubCell"/>
</dbReference>
<evidence type="ECO:0000256" key="3">
    <source>
        <dbReference type="PROSITE-ProRule" id="PRU00376"/>
    </source>
</evidence>
<dbReference type="InterPro" id="IPR055129">
    <property type="entry name" value="YEATS_dom"/>
</dbReference>
<feature type="domain" description="C2H2-type" evidence="5">
    <location>
        <begin position="283"/>
        <end position="312"/>
    </location>
</feature>
<name>A0A9P6JUS0_9AGAR</name>
<keyword evidence="2" id="KW-0862">Zinc</keyword>
<evidence type="ECO:0008006" key="9">
    <source>
        <dbReference type="Google" id="ProtNLM"/>
    </source>
</evidence>
<gene>
    <name evidence="7" type="ORF">CPB83DRAFT_831586</name>
</gene>
<dbReference type="InterPro" id="IPR055127">
    <property type="entry name" value="YEATS2_3HBD"/>
</dbReference>
<feature type="compositionally biased region" description="Basic and acidic residues" evidence="4">
    <location>
        <begin position="37"/>
        <end position="48"/>
    </location>
</feature>
<feature type="domain" description="YEATS" evidence="6">
    <location>
        <begin position="688"/>
        <end position="824"/>
    </location>
</feature>
<dbReference type="Gene3D" id="2.60.40.1970">
    <property type="entry name" value="YEATS domain"/>
    <property type="match status" value="1"/>
</dbReference>
<feature type="region of interest" description="Disordered" evidence="4">
    <location>
        <begin position="133"/>
        <end position="231"/>
    </location>
</feature>
<evidence type="ECO:0000256" key="2">
    <source>
        <dbReference type="PROSITE-ProRule" id="PRU00042"/>
    </source>
</evidence>
<dbReference type="PROSITE" id="PS00028">
    <property type="entry name" value="ZINC_FINGER_C2H2_1"/>
    <property type="match status" value="1"/>
</dbReference>
<dbReference type="InterPro" id="IPR051061">
    <property type="entry name" value="Zinc_finger_trans_reg"/>
</dbReference>
<dbReference type="PROSITE" id="PS51037">
    <property type="entry name" value="YEATS"/>
    <property type="match status" value="1"/>
</dbReference>
<dbReference type="AlphaFoldDB" id="A0A9P6JUS0"/>
<organism evidence="7 8">
    <name type="scientific">Crepidotus variabilis</name>
    <dbReference type="NCBI Taxonomy" id="179855"/>
    <lineage>
        <taxon>Eukaryota</taxon>
        <taxon>Fungi</taxon>
        <taxon>Dikarya</taxon>
        <taxon>Basidiomycota</taxon>
        <taxon>Agaricomycotina</taxon>
        <taxon>Agaricomycetes</taxon>
        <taxon>Agaricomycetidae</taxon>
        <taxon>Agaricales</taxon>
        <taxon>Agaricineae</taxon>
        <taxon>Crepidotaceae</taxon>
        <taxon>Crepidotus</taxon>
    </lineage>
</organism>
<keyword evidence="1 3" id="KW-0539">Nucleus</keyword>
<keyword evidence="2" id="KW-0863">Zinc-finger</keyword>
<evidence type="ECO:0000256" key="4">
    <source>
        <dbReference type="SAM" id="MobiDB-lite"/>
    </source>
</evidence>
<proteinExistence type="predicted"/>
<dbReference type="GO" id="GO:0008270">
    <property type="term" value="F:zinc ion binding"/>
    <property type="evidence" value="ECO:0007669"/>
    <property type="project" value="UniProtKB-KW"/>
</dbReference>
<evidence type="ECO:0000313" key="8">
    <source>
        <dbReference type="Proteomes" id="UP000807306"/>
    </source>
</evidence>
<evidence type="ECO:0000256" key="1">
    <source>
        <dbReference type="ARBA" id="ARBA00023242"/>
    </source>
</evidence>
<dbReference type="EMBL" id="MU157827">
    <property type="protein sequence ID" value="KAF9533731.1"/>
    <property type="molecule type" value="Genomic_DNA"/>
</dbReference>